<evidence type="ECO:0000313" key="3">
    <source>
        <dbReference type="EMBL" id="AVO47621.1"/>
    </source>
</evidence>
<keyword evidence="2" id="KW-1133">Transmembrane helix</keyword>
<dbReference type="PANTHER" id="PTHR38766:SF1">
    <property type="entry name" value="FLAGELLAR PROTEIN FLIO"/>
    <property type="match status" value="1"/>
</dbReference>
<dbReference type="AlphaFoldDB" id="A0A2S0NI44"/>
<evidence type="ECO:0000313" key="4">
    <source>
        <dbReference type="Proteomes" id="UP000237889"/>
    </source>
</evidence>
<feature type="compositionally biased region" description="Pro residues" evidence="1">
    <location>
        <begin position="236"/>
        <end position="250"/>
    </location>
</feature>
<name>A0A2S0NI44_9HYPH</name>
<keyword evidence="4" id="KW-1185">Reference proteome</keyword>
<feature type="compositionally biased region" description="Basic and acidic residues" evidence="1">
    <location>
        <begin position="202"/>
        <end position="223"/>
    </location>
</feature>
<keyword evidence="3" id="KW-0966">Cell projection</keyword>
<keyword evidence="3" id="KW-0969">Cilium</keyword>
<evidence type="ECO:0000256" key="1">
    <source>
        <dbReference type="SAM" id="MobiDB-lite"/>
    </source>
</evidence>
<dbReference type="PANTHER" id="PTHR38766">
    <property type="entry name" value="FLAGELLAR PROTEIN FLIO"/>
    <property type="match status" value="1"/>
</dbReference>
<proteinExistence type="predicted"/>
<dbReference type="OrthoDB" id="8456606at2"/>
<feature type="compositionally biased region" description="Basic and acidic residues" evidence="1">
    <location>
        <begin position="164"/>
        <end position="175"/>
    </location>
</feature>
<keyword evidence="3" id="KW-0282">Flagellum</keyword>
<dbReference type="Proteomes" id="UP000237889">
    <property type="component" value="Chromosome"/>
</dbReference>
<gene>
    <name evidence="3" type="ORF">C6569_10505</name>
</gene>
<dbReference type="RefSeq" id="WP_106750991.1">
    <property type="nucleotide sequence ID" value="NZ_CP027668.1"/>
</dbReference>
<keyword evidence="2" id="KW-0472">Membrane</keyword>
<feature type="compositionally biased region" description="Low complexity" evidence="1">
    <location>
        <begin position="136"/>
        <end position="147"/>
    </location>
</feature>
<feature type="region of interest" description="Disordered" evidence="1">
    <location>
        <begin position="108"/>
        <end position="334"/>
    </location>
</feature>
<dbReference type="InterPro" id="IPR052205">
    <property type="entry name" value="FliO/MopB"/>
</dbReference>
<keyword evidence="2" id="KW-0812">Transmembrane</keyword>
<accession>A0A2S0NI44</accession>
<protein>
    <submittedName>
        <fullName evidence="3">Flagellar biosynthesis protein FliO</fullName>
    </submittedName>
</protein>
<evidence type="ECO:0000256" key="2">
    <source>
        <dbReference type="SAM" id="Phobius"/>
    </source>
</evidence>
<reference evidence="3 4" key="1">
    <citation type="submission" date="2018-03" db="EMBL/GenBank/DDBJ databases">
        <title>Genome sequencing of Phreatobacter sp.</title>
        <authorList>
            <person name="Kim S.-J."/>
            <person name="Heo J."/>
            <person name="Kwon S.-W."/>
        </authorList>
    </citation>
    <scope>NUCLEOTIDE SEQUENCE [LARGE SCALE GENOMIC DNA]</scope>
    <source>
        <strain evidence="3 4">S-12</strain>
    </source>
</reference>
<sequence>MNFLTNLLGPNAPLAATFIVAFAAVLVLIGLTAWIFRLIRGRGLGIGSGGRGRQPRLAVLDYADVDQRRKLVLIRRDNVEHLLLLGGPTDVVVETSIVRGMPVQASSLREAAPAPTYVEPDPPLPQTRPSLRDAARQAAGEPAPARPMNLDMPTRPEPAPARPEPVRPEPPRVEPARPAPPPVVQRPEPVRPAPVAAPARPEPARPEPARSEPARPEPARPEPPRITPVVTQPVRPGTPVPPPRPAPPPAAAAAGTDDVAARLEAALRKPIGANPVQAGPKPAAPAAPAAPARPQPGSPAASPKALSADEKSVFDSLEEEMAALLGRGPTPPKS</sequence>
<dbReference type="EMBL" id="CP027668">
    <property type="protein sequence ID" value="AVO47621.1"/>
    <property type="molecule type" value="Genomic_DNA"/>
</dbReference>
<feature type="transmembrane region" description="Helical" evidence="2">
    <location>
        <begin position="12"/>
        <end position="36"/>
    </location>
</feature>
<feature type="compositionally biased region" description="Low complexity" evidence="1">
    <location>
        <begin position="275"/>
        <end position="290"/>
    </location>
</feature>
<organism evidence="3 4">
    <name type="scientific">Phreatobacter cathodiphilus</name>
    <dbReference type="NCBI Taxonomy" id="1868589"/>
    <lineage>
        <taxon>Bacteria</taxon>
        <taxon>Pseudomonadati</taxon>
        <taxon>Pseudomonadota</taxon>
        <taxon>Alphaproteobacteria</taxon>
        <taxon>Hyphomicrobiales</taxon>
        <taxon>Phreatobacteraceae</taxon>
        <taxon>Phreatobacter</taxon>
    </lineage>
</organism>
<dbReference type="KEGG" id="phr:C6569_10505"/>